<gene>
    <name evidence="4" type="ORF">AQ619_13470</name>
</gene>
<evidence type="ECO:0000259" key="3">
    <source>
        <dbReference type="Pfam" id="PF18810"/>
    </source>
</evidence>
<dbReference type="Pfam" id="PF18810">
    <property type="entry name" value="PBECR2"/>
    <property type="match status" value="1"/>
</dbReference>
<dbReference type="AlphaFoldDB" id="A0A0P0P188"/>
<proteinExistence type="predicted"/>
<dbReference type="Proteomes" id="UP000056905">
    <property type="component" value="Chromosome"/>
</dbReference>
<evidence type="ECO:0008006" key="6">
    <source>
        <dbReference type="Google" id="ProtNLM"/>
    </source>
</evidence>
<dbReference type="KEGG" id="chq:AQ619_13470"/>
<dbReference type="InterPro" id="IPR006528">
    <property type="entry name" value="Phage_head_morphogenesis_dom"/>
</dbReference>
<reference evidence="4 5" key="1">
    <citation type="submission" date="2015-10" db="EMBL/GenBank/DDBJ databases">
        <title>Conservation of the essential genome among Caulobacter and Brevundimonas species.</title>
        <authorList>
            <person name="Scott D."/>
            <person name="Ely B."/>
        </authorList>
    </citation>
    <scope>NUCLEOTIDE SEQUENCE [LARGE SCALE GENOMIC DNA]</scope>
    <source>
        <strain evidence="4 5">CB4</strain>
    </source>
</reference>
<sequence>MTAIVSFQGRPPAQAVAYLEDKVVGGRFSFDWRDVDREEHLRAFVVAKAMTADILADLHGGLLTAIKEGQGGAKFAREITPLLQAKGWWGKALQADPETGVQQLVQLGSPARLRTIFDVNMRMAHAAGRWERFTRSAATRPFLTYHHTRQERPRPEHVVWDGITLPIGHIFWSTHYCPNGWGCKCFITSERSGAAVTSQAELERLGVGETTTYRNKRTGEVRQVPVGIDPGFDYNVGQARMANFVPPPVPERQRPAVQGERLPRSLPAAPRPRALPSGVRLREDLGGGDAQTVFEAFSKVLGTGEGEVFVDRAQVPLVIGRRIFERHTADGISTGAKDHLVGRAAYAEILAQAIKDPDEIWHSLQSRGDSSSMLVRNYVAWINAGDRREAFVASFHSREGLWWGTTAYPPGKRKKPSDQRNQTDGAFRVGALVYRRKE</sequence>
<evidence type="ECO:0000313" key="4">
    <source>
        <dbReference type="EMBL" id="ALL14270.1"/>
    </source>
</evidence>
<evidence type="ECO:0000256" key="1">
    <source>
        <dbReference type="SAM" id="MobiDB-lite"/>
    </source>
</evidence>
<organism evidence="4 5">
    <name type="scientific">Caulobacter henricii</name>
    <dbReference type="NCBI Taxonomy" id="69395"/>
    <lineage>
        <taxon>Bacteria</taxon>
        <taxon>Pseudomonadati</taxon>
        <taxon>Pseudomonadota</taxon>
        <taxon>Alphaproteobacteria</taxon>
        <taxon>Caulobacterales</taxon>
        <taxon>Caulobacteraceae</taxon>
        <taxon>Caulobacter</taxon>
    </lineage>
</organism>
<evidence type="ECO:0000313" key="5">
    <source>
        <dbReference type="Proteomes" id="UP000056905"/>
    </source>
</evidence>
<feature type="region of interest" description="Disordered" evidence="1">
    <location>
        <begin position="248"/>
        <end position="275"/>
    </location>
</feature>
<protein>
    <recommendedName>
        <fullName evidence="6">Phage head morphogenesis domain-containing protein</fullName>
    </recommendedName>
</protein>
<name>A0A0P0P188_9CAUL</name>
<dbReference type="EMBL" id="CP013002">
    <property type="protein sequence ID" value="ALL14270.1"/>
    <property type="molecule type" value="Genomic_DNA"/>
</dbReference>
<accession>A0A0P0P188</accession>
<dbReference type="RefSeq" id="WP_062148565.1">
    <property type="nucleotide sequence ID" value="NZ_CP013002.1"/>
</dbReference>
<dbReference type="STRING" id="69395.AQ619_13470"/>
<keyword evidence="5" id="KW-1185">Reference proteome</keyword>
<feature type="region of interest" description="Disordered" evidence="1">
    <location>
        <begin position="407"/>
        <end position="426"/>
    </location>
</feature>
<dbReference type="OrthoDB" id="9813502at2"/>
<dbReference type="InterPro" id="IPR041110">
    <property type="entry name" value="PBECR2"/>
</dbReference>
<dbReference type="Pfam" id="PF04233">
    <property type="entry name" value="Phage_Mu_F"/>
    <property type="match status" value="1"/>
</dbReference>
<evidence type="ECO:0000259" key="2">
    <source>
        <dbReference type="Pfam" id="PF04233"/>
    </source>
</evidence>
<feature type="domain" description="Phage head morphogenesis" evidence="2">
    <location>
        <begin position="62"/>
        <end position="187"/>
    </location>
</feature>
<feature type="domain" description="Phage-Barnase-EndoU-ColicinE5/D-RelE like nuclease 2" evidence="3">
    <location>
        <begin position="303"/>
        <end position="435"/>
    </location>
</feature>
<feature type="compositionally biased region" description="Low complexity" evidence="1">
    <location>
        <begin position="264"/>
        <end position="275"/>
    </location>
</feature>